<protein>
    <recommendedName>
        <fullName evidence="3">Deoxyribodipyrimidine photo-lyase</fullName>
        <ecNumber evidence="2">4.1.99.3</ecNumber>
    </recommendedName>
</protein>
<evidence type="ECO:0000259" key="11">
    <source>
        <dbReference type="PROSITE" id="PS51645"/>
    </source>
</evidence>
<comment type="similarity">
    <text evidence="10">Belongs to the DNA photolyase family.</text>
</comment>
<keyword evidence="4 8" id="KW-0285">Flavoprotein</keyword>
<dbReference type="InterPro" id="IPR005101">
    <property type="entry name" value="Cryptochr/Photolyase_FAD-bd"/>
</dbReference>
<comment type="caution">
    <text evidence="12">The sequence shown here is derived from an EMBL/GenBank/DDBJ whole genome shotgun (WGS) entry which is preliminary data.</text>
</comment>
<dbReference type="EMBL" id="PHFL01000039">
    <property type="protein sequence ID" value="RFM24354.1"/>
    <property type="molecule type" value="Genomic_DNA"/>
</dbReference>
<evidence type="ECO:0000313" key="13">
    <source>
        <dbReference type="Proteomes" id="UP000266389"/>
    </source>
</evidence>
<dbReference type="InterPro" id="IPR014729">
    <property type="entry name" value="Rossmann-like_a/b/a_fold"/>
</dbReference>
<dbReference type="PRINTS" id="PR00147">
    <property type="entry name" value="DNAPHOTLYASE"/>
</dbReference>
<evidence type="ECO:0000313" key="12">
    <source>
        <dbReference type="EMBL" id="RFM24354.1"/>
    </source>
</evidence>
<dbReference type="SUPFAM" id="SSF52425">
    <property type="entry name" value="Cryptochrome/photolyase, N-terminal domain"/>
    <property type="match status" value="1"/>
</dbReference>
<keyword evidence="5 8" id="KW-0274">FAD</keyword>
<dbReference type="InterPro" id="IPR036134">
    <property type="entry name" value="Crypto/Photolyase_FAD-like_sf"/>
</dbReference>
<dbReference type="GO" id="GO:0009416">
    <property type="term" value="P:response to light stimulus"/>
    <property type="evidence" value="ECO:0007669"/>
    <property type="project" value="TreeGrafter"/>
</dbReference>
<evidence type="ECO:0000256" key="6">
    <source>
        <dbReference type="ARBA" id="ARBA00022991"/>
    </source>
</evidence>
<dbReference type="SUPFAM" id="SSF48173">
    <property type="entry name" value="Cryptochrome/photolyase FAD-binding domain"/>
    <property type="match status" value="1"/>
</dbReference>
<dbReference type="AlphaFoldDB" id="A0A395M359"/>
<evidence type="ECO:0000256" key="7">
    <source>
        <dbReference type="ARBA" id="ARBA00033999"/>
    </source>
</evidence>
<dbReference type="GO" id="GO:0003904">
    <property type="term" value="F:deoxyribodipyrimidine photo-lyase activity"/>
    <property type="evidence" value="ECO:0007669"/>
    <property type="project" value="UniProtKB-EC"/>
</dbReference>
<gene>
    <name evidence="12" type="ORF">D0433_05010</name>
</gene>
<dbReference type="PROSITE" id="PS00691">
    <property type="entry name" value="DNA_PHOTOLYASES_1_2"/>
    <property type="match status" value="1"/>
</dbReference>
<evidence type="ECO:0000256" key="2">
    <source>
        <dbReference type="ARBA" id="ARBA00013149"/>
    </source>
</evidence>
<keyword evidence="12" id="KW-0456">Lyase</keyword>
<dbReference type="InterPro" id="IPR018394">
    <property type="entry name" value="DNA_photolyase_1_CS_C"/>
</dbReference>
<comment type="cofactor">
    <cofactor evidence="1">
        <name>(6R)-5,10-methylene-5,6,7,8-tetrahydrofolate</name>
        <dbReference type="ChEBI" id="CHEBI:15636"/>
    </cofactor>
</comment>
<dbReference type="GO" id="GO:0003677">
    <property type="term" value="F:DNA binding"/>
    <property type="evidence" value="ECO:0007669"/>
    <property type="project" value="TreeGrafter"/>
</dbReference>
<dbReference type="Gene3D" id="1.10.579.10">
    <property type="entry name" value="DNA Cyclobutane Dipyrimidine Photolyase, subunit A, domain 3"/>
    <property type="match status" value="1"/>
</dbReference>
<dbReference type="GO" id="GO:0000719">
    <property type="term" value="P:photoreactive repair"/>
    <property type="evidence" value="ECO:0007669"/>
    <property type="project" value="UniProtKB-ARBA"/>
</dbReference>
<dbReference type="PROSITE" id="PS51645">
    <property type="entry name" value="PHR_CRY_ALPHA_BETA"/>
    <property type="match status" value="1"/>
</dbReference>
<dbReference type="PROSITE" id="PS00394">
    <property type="entry name" value="DNA_PHOTOLYASES_1_1"/>
    <property type="match status" value="1"/>
</dbReference>
<dbReference type="InterPro" id="IPR002081">
    <property type="entry name" value="Cryptochrome/DNA_photolyase_1"/>
</dbReference>
<comment type="catalytic activity">
    <reaction evidence="7">
        <text>cyclobutadipyrimidine (in DNA) = 2 pyrimidine residues (in DNA).</text>
        <dbReference type="EC" id="4.1.99.3"/>
    </reaction>
</comment>
<dbReference type="EC" id="4.1.99.3" evidence="2"/>
<reference evidence="12 13" key="1">
    <citation type="journal article" date="2011" name="ISME J.">
        <title>Community ecology of hot spring cyanobacterial mats: predominant populations and their functional potential.</title>
        <authorList>
            <person name="Klatt C.G."/>
            <person name="Wood J.M."/>
            <person name="Rusch D.B."/>
            <person name="Bateson M.M."/>
            <person name="Hamamura N."/>
            <person name="Heidelberg J.F."/>
            <person name="Grossman A.R."/>
            <person name="Bhaya D."/>
            <person name="Cohan F.M."/>
            <person name="Kuhl M."/>
            <person name="Bryant D.A."/>
            <person name="Ward D.M."/>
        </authorList>
    </citation>
    <scope>NUCLEOTIDE SEQUENCE [LARGE SCALE GENOMIC DNA]</scope>
    <source>
        <strain evidence="12">OS</strain>
    </source>
</reference>
<dbReference type="InterPro" id="IPR006050">
    <property type="entry name" value="DNA_photolyase_N"/>
</dbReference>
<dbReference type="Gene3D" id="3.40.50.620">
    <property type="entry name" value="HUPs"/>
    <property type="match status" value="1"/>
</dbReference>
<feature type="binding site" evidence="8">
    <location>
        <begin position="275"/>
        <end position="282"/>
    </location>
    <ligand>
        <name>FAD</name>
        <dbReference type="ChEBI" id="CHEBI:57692"/>
    </ligand>
</feature>
<evidence type="ECO:0000256" key="3">
    <source>
        <dbReference type="ARBA" id="ARBA00014046"/>
    </source>
</evidence>
<evidence type="ECO:0000256" key="9">
    <source>
        <dbReference type="PIRSR" id="PIRSR602081-2"/>
    </source>
</evidence>
<evidence type="ECO:0000256" key="5">
    <source>
        <dbReference type="ARBA" id="ARBA00022827"/>
    </source>
</evidence>
<dbReference type="Pfam" id="PF00875">
    <property type="entry name" value="DNA_photolyase"/>
    <property type="match status" value="1"/>
</dbReference>
<dbReference type="PANTHER" id="PTHR11455">
    <property type="entry name" value="CRYPTOCHROME"/>
    <property type="match status" value="1"/>
</dbReference>
<feature type="domain" description="Photolyase/cryptochrome alpha/beta" evidence="11">
    <location>
        <begin position="2"/>
        <end position="132"/>
    </location>
</feature>
<feature type="binding site" evidence="8">
    <location>
        <begin position="372"/>
        <end position="374"/>
    </location>
    <ligand>
        <name>FAD</name>
        <dbReference type="ChEBI" id="CHEBI:57692"/>
    </ligand>
</feature>
<evidence type="ECO:0000256" key="10">
    <source>
        <dbReference type="RuleBase" id="RU004182"/>
    </source>
</evidence>
<dbReference type="Proteomes" id="UP000266389">
    <property type="component" value="Unassembled WGS sequence"/>
</dbReference>
<evidence type="ECO:0000256" key="1">
    <source>
        <dbReference type="ARBA" id="ARBA00001932"/>
    </source>
</evidence>
<feature type="binding site" evidence="8">
    <location>
        <position position="221"/>
    </location>
    <ligand>
        <name>FAD</name>
        <dbReference type="ChEBI" id="CHEBI:57692"/>
    </ligand>
</feature>
<evidence type="ECO:0000256" key="8">
    <source>
        <dbReference type="PIRSR" id="PIRSR602081-1"/>
    </source>
</evidence>
<dbReference type="Pfam" id="PF03441">
    <property type="entry name" value="FAD_binding_7"/>
    <property type="match status" value="1"/>
</dbReference>
<feature type="site" description="Electron transfer via tryptophanyl radical" evidence="9">
    <location>
        <position position="382"/>
    </location>
</feature>
<feature type="binding site" evidence="8">
    <location>
        <begin position="233"/>
        <end position="237"/>
    </location>
    <ligand>
        <name>FAD</name>
        <dbReference type="ChEBI" id="CHEBI:57692"/>
    </ligand>
</feature>
<dbReference type="PANTHER" id="PTHR11455:SF9">
    <property type="entry name" value="CRYPTOCHROME CIRCADIAN CLOCK 5 ISOFORM X1"/>
    <property type="match status" value="1"/>
</dbReference>
<dbReference type="Gene3D" id="1.25.40.80">
    <property type="match status" value="1"/>
</dbReference>
<organism evidence="12 13">
    <name type="scientific">Candidatus Thermochlorobacter aerophilus</name>
    <dbReference type="NCBI Taxonomy" id="1868324"/>
    <lineage>
        <taxon>Bacteria</taxon>
        <taxon>Pseudomonadati</taxon>
        <taxon>Chlorobiota</taxon>
        <taxon>Chlorobiia</taxon>
        <taxon>Chlorobiales</taxon>
        <taxon>Candidatus Thermochlorobacteriaceae</taxon>
        <taxon>Candidatus Thermochlorobacter</taxon>
    </lineage>
</organism>
<comment type="cofactor">
    <cofactor evidence="8">
        <name>FAD</name>
        <dbReference type="ChEBI" id="CHEBI:57692"/>
    </cofactor>
    <text evidence="8">Binds 1 FAD per subunit.</text>
</comment>
<name>A0A395M359_9BACT</name>
<sequence length="481" mass="56326">MNRIIVWHRRDLRIYDNTALNAARKVTKEILPLFIFADDILKERDDFSPACVKFMCESLSELCESYRRIGGKLILRKGKFVEVIKQVVKETEARAVYFNEDYEPAAKERDKKVTEELRKMGVEVKAFKDQVCFSPKEILTQQGRPYTVFTPYKKNWLSQIDKVPSPNDSVRDIVTPDIFSISVPTLSELGLTFEGNLLVKGGERHGRAQFQHFLENKIRYYKEKRDFPSDDGTSLLSAHLRFGTISVREIIDKSRKELDKAEGKERDGIETFISEIIWRDFYFQILDHFPHVEKESFKPEYRALSWENREDYFEAWKNGRTGFPIVDAAMRQLNQTGWMHNRLRMIVASFLTKDLLIDWRWGEKYFMQKLVDGDMAANNGGWQWSASTGTDAQPYFRIFNPISQSKKFDAEGKFIKKFVPELKNIPEKYIHNPAEILQSSPLLQSEWGVRLGIDYPFPIVNHEQQREKALKMFKKAAEQKI</sequence>
<feature type="binding site" evidence="8">
    <location>
        <position position="272"/>
    </location>
    <ligand>
        <name>FAD</name>
        <dbReference type="ChEBI" id="CHEBI:57692"/>
    </ligand>
</feature>
<dbReference type="InterPro" id="IPR036155">
    <property type="entry name" value="Crypto/Photolyase_N_sf"/>
</dbReference>
<keyword evidence="6 10" id="KW-0157">Chromophore</keyword>
<dbReference type="GO" id="GO:0071949">
    <property type="term" value="F:FAD binding"/>
    <property type="evidence" value="ECO:0007669"/>
    <property type="project" value="TreeGrafter"/>
</dbReference>
<feature type="site" description="Electron transfer via tryptophanyl radical" evidence="9">
    <location>
        <position position="359"/>
    </location>
</feature>
<evidence type="ECO:0000256" key="4">
    <source>
        <dbReference type="ARBA" id="ARBA00022630"/>
    </source>
</evidence>
<dbReference type="FunFam" id="1.10.579.10:FF:000003">
    <property type="entry name" value="Deoxyribodipyrimidine photo-lyase"/>
    <property type="match status" value="1"/>
</dbReference>
<accession>A0A395M359</accession>
<feature type="site" description="Electron transfer via tryptophanyl radical" evidence="9">
    <location>
        <position position="306"/>
    </location>
</feature>
<proteinExistence type="inferred from homology"/>